<comment type="caution">
    <text evidence="2">The sequence shown here is derived from an EMBL/GenBank/DDBJ whole genome shotgun (WGS) entry which is preliminary data.</text>
</comment>
<dbReference type="InterPro" id="IPR053151">
    <property type="entry name" value="RNase_H-like"/>
</dbReference>
<dbReference type="EMBL" id="JAVIJP010000080">
    <property type="protein sequence ID" value="KAL3618558.1"/>
    <property type="molecule type" value="Genomic_DNA"/>
</dbReference>
<dbReference type="CDD" id="cd06222">
    <property type="entry name" value="RNase_H_like"/>
    <property type="match status" value="1"/>
</dbReference>
<keyword evidence="3" id="KW-1185">Reference proteome</keyword>
<protein>
    <recommendedName>
        <fullName evidence="1">RNase H type-1 domain-containing protein</fullName>
    </recommendedName>
</protein>
<name>A0ABD3BMY2_9LAMI</name>
<dbReference type="PANTHER" id="PTHR47723:SF19">
    <property type="entry name" value="POLYNUCLEOTIDYL TRANSFERASE, RIBONUCLEASE H-LIKE SUPERFAMILY PROTEIN"/>
    <property type="match status" value="1"/>
</dbReference>
<sequence length="387" mass="44557">MWFDDNSCLDLVRKSWTISTVGSPTFRLVTIIKNVKQDLRIWNRENFGNCFNKAKELKLKLDAMQYLDKTDSNGFITKNLQEELDTWLHRADIYWRQKAKEKWIKDGDANKRYFHLTAVIHSKYNKIDSLLDSNNLITYDRTSIGNSFVNFYSKLFQSDFDHSCPPFPKNLDNLMTTCITSEDNAILTAIPSNDEIKKVLFSFAKFKSPGPDGDLLASVTKNCKDHWISMAKSKQGLRFTHLSWKPPPELWTKVNVDAAFSNGCAFTGMVFRNSQGSIIFSAAHKHNCIDSTAAKSLALLDVCKELEKQKITNVLLESDCLNAITFINMNPLICYWTAAPIIEKIRSYKLLWINWNFKSVHRLANRHSMNLLNGLYLVILKGLFLWI</sequence>
<evidence type="ECO:0000259" key="1">
    <source>
        <dbReference type="Pfam" id="PF13456"/>
    </source>
</evidence>
<evidence type="ECO:0000313" key="2">
    <source>
        <dbReference type="EMBL" id="KAL3618558.1"/>
    </source>
</evidence>
<dbReference type="Gene3D" id="3.30.420.10">
    <property type="entry name" value="Ribonuclease H-like superfamily/Ribonuclease H"/>
    <property type="match status" value="1"/>
</dbReference>
<dbReference type="PANTHER" id="PTHR47723">
    <property type="entry name" value="OS05G0353850 PROTEIN"/>
    <property type="match status" value="1"/>
</dbReference>
<evidence type="ECO:0000313" key="3">
    <source>
        <dbReference type="Proteomes" id="UP001632038"/>
    </source>
</evidence>
<dbReference type="InterPro" id="IPR044730">
    <property type="entry name" value="RNase_H-like_dom_plant"/>
</dbReference>
<feature type="domain" description="RNase H type-1" evidence="1">
    <location>
        <begin position="255"/>
        <end position="354"/>
    </location>
</feature>
<gene>
    <name evidence="2" type="ORF">CASFOL_037640</name>
</gene>
<dbReference type="Pfam" id="PF13456">
    <property type="entry name" value="RVT_3"/>
    <property type="match status" value="1"/>
</dbReference>
<dbReference type="InterPro" id="IPR002156">
    <property type="entry name" value="RNaseH_domain"/>
</dbReference>
<dbReference type="InterPro" id="IPR036397">
    <property type="entry name" value="RNaseH_sf"/>
</dbReference>
<proteinExistence type="predicted"/>
<reference evidence="3" key="1">
    <citation type="journal article" date="2024" name="IScience">
        <title>Strigolactones Initiate the Formation of Haustorium-like Structures in Castilleja.</title>
        <authorList>
            <person name="Buerger M."/>
            <person name="Peterson D."/>
            <person name="Chory J."/>
        </authorList>
    </citation>
    <scope>NUCLEOTIDE SEQUENCE [LARGE SCALE GENOMIC DNA]</scope>
</reference>
<accession>A0ABD3BMY2</accession>
<organism evidence="2 3">
    <name type="scientific">Castilleja foliolosa</name>
    <dbReference type="NCBI Taxonomy" id="1961234"/>
    <lineage>
        <taxon>Eukaryota</taxon>
        <taxon>Viridiplantae</taxon>
        <taxon>Streptophyta</taxon>
        <taxon>Embryophyta</taxon>
        <taxon>Tracheophyta</taxon>
        <taxon>Spermatophyta</taxon>
        <taxon>Magnoliopsida</taxon>
        <taxon>eudicotyledons</taxon>
        <taxon>Gunneridae</taxon>
        <taxon>Pentapetalae</taxon>
        <taxon>asterids</taxon>
        <taxon>lamiids</taxon>
        <taxon>Lamiales</taxon>
        <taxon>Orobanchaceae</taxon>
        <taxon>Pedicularideae</taxon>
        <taxon>Castillejinae</taxon>
        <taxon>Castilleja</taxon>
    </lineage>
</organism>
<dbReference type="Proteomes" id="UP001632038">
    <property type="component" value="Unassembled WGS sequence"/>
</dbReference>
<dbReference type="AlphaFoldDB" id="A0ABD3BMY2"/>